<evidence type="ECO:0000256" key="5">
    <source>
        <dbReference type="ARBA" id="ARBA00023014"/>
    </source>
</evidence>
<dbReference type="InterPro" id="IPR052352">
    <property type="entry name" value="Sugar_Degrad_Dehydratases"/>
</dbReference>
<dbReference type="RefSeq" id="WP_380564303.1">
    <property type="nucleotide sequence ID" value="NZ_JBEUKS010000003.1"/>
</dbReference>
<evidence type="ECO:0000256" key="3">
    <source>
        <dbReference type="ARBA" id="ARBA00022723"/>
    </source>
</evidence>
<sequence length="569" mass="59411">MTQDQVIQDQTDSSALDGDAGFAARSFLRSGGLTSDQVRRRPVIGIATSWSELNPCNLPTRPMAEAVKRGVAAAGGIALEFPTISLAESLVHPTTMLLRNLMAMDVEEMISASPIDAVVLLGGCDKTVAAQLMGALSADKPALSLTTGPRPAGRWRGGELTIDDSWRIADERRSGLLDDRAWREVEGCISPGPGVCNVMGTAVTLAMIAEILGFAPPGSSLLPAGSPQRLASAEQAGARAVELARDPVLPSRLVTREALTDAWRLVCATGGSTNAVIHLQALAGRAGVRLSTRHLREASRTTPTLGQARPNGPHTLADLHDEGGVPAVVRELGPLLHLDRPTADGSNWREVAAGTAPGPGRALRPAADPVHPHGAIAVLHGSLAPRSAVIKRSAASPRLLRHTGPALVFDGLADLRARIDDPDLPVTADTVLVLRGAGPIGGPGMAEVGGLPIPAKLYRAGVRDMVRVSDARMSGTAAGTVVLHVTPEAAVGGPLALVRDGDPIRLDVPAGTLDLLVDPDTLDRRARDTPPATAPRPARGYRRLYADHVGQADEGCDFDFLHATPEETP</sequence>
<evidence type="ECO:0000313" key="10">
    <source>
        <dbReference type="EMBL" id="MFC1438755.1"/>
    </source>
</evidence>
<name>A0ABV6XKK9_9ACTN</name>
<dbReference type="Pfam" id="PF24877">
    <property type="entry name" value="ILV_EDD_C"/>
    <property type="match status" value="1"/>
</dbReference>
<keyword evidence="5" id="KW-0411">Iron-sulfur</keyword>
<feature type="domain" description="Dihydroxy-acid/6-phosphogluconate dehydratase N-terminal" evidence="8">
    <location>
        <begin position="41"/>
        <end position="350"/>
    </location>
</feature>
<keyword evidence="3" id="KW-0479">Metal-binding</keyword>
<accession>A0ABV6XKK9</accession>
<dbReference type="EMBL" id="JBEUKS010000003">
    <property type="protein sequence ID" value="MFC1438755.1"/>
    <property type="molecule type" value="Genomic_DNA"/>
</dbReference>
<dbReference type="InterPro" id="IPR037237">
    <property type="entry name" value="IlvD/EDD_N"/>
</dbReference>
<keyword evidence="6" id="KW-0456">Lyase</keyword>
<keyword evidence="7" id="KW-0028">Amino-acid biosynthesis</keyword>
<organism evidence="10 11">
    <name type="scientific">Streptacidiphilus jeojiensis</name>
    <dbReference type="NCBI Taxonomy" id="3229225"/>
    <lineage>
        <taxon>Bacteria</taxon>
        <taxon>Bacillati</taxon>
        <taxon>Actinomycetota</taxon>
        <taxon>Actinomycetes</taxon>
        <taxon>Kitasatosporales</taxon>
        <taxon>Streptomycetaceae</taxon>
        <taxon>Streptacidiphilus</taxon>
    </lineage>
</organism>
<evidence type="ECO:0000256" key="2">
    <source>
        <dbReference type="ARBA" id="ARBA00022714"/>
    </source>
</evidence>
<dbReference type="NCBIfam" id="NF004784">
    <property type="entry name" value="PRK06131.1"/>
    <property type="match status" value="1"/>
</dbReference>
<comment type="similarity">
    <text evidence="1">Belongs to the IlvD/Edd family.</text>
</comment>
<reference evidence="10 11" key="1">
    <citation type="submission" date="2024-06" db="EMBL/GenBank/DDBJ databases">
        <authorList>
            <person name="Lee S.D."/>
        </authorList>
    </citation>
    <scope>NUCLEOTIDE SEQUENCE [LARGE SCALE GENOMIC DNA]</scope>
    <source>
        <strain evidence="10 11">N1-10</strain>
    </source>
</reference>
<dbReference type="Pfam" id="PF00920">
    <property type="entry name" value="ILVD_EDD_N"/>
    <property type="match status" value="1"/>
</dbReference>
<dbReference type="InterPro" id="IPR000581">
    <property type="entry name" value="ILV_EDD_N"/>
</dbReference>
<dbReference type="SUPFAM" id="SSF143975">
    <property type="entry name" value="IlvD/EDD N-terminal domain-like"/>
    <property type="match status" value="1"/>
</dbReference>
<keyword evidence="4" id="KW-0408">Iron</keyword>
<proteinExistence type="inferred from homology"/>
<keyword evidence="7" id="KW-0100">Branched-chain amino acid biosynthesis</keyword>
<evidence type="ECO:0000259" key="9">
    <source>
        <dbReference type="Pfam" id="PF24877"/>
    </source>
</evidence>
<comment type="caution">
    <text evidence="10">The sequence shown here is derived from an EMBL/GenBank/DDBJ whole genome shotgun (WGS) entry which is preliminary data.</text>
</comment>
<evidence type="ECO:0000259" key="8">
    <source>
        <dbReference type="Pfam" id="PF00920"/>
    </source>
</evidence>
<evidence type="ECO:0000256" key="1">
    <source>
        <dbReference type="ARBA" id="ARBA00006486"/>
    </source>
</evidence>
<evidence type="ECO:0000256" key="6">
    <source>
        <dbReference type="ARBA" id="ARBA00023239"/>
    </source>
</evidence>
<keyword evidence="11" id="KW-1185">Reference proteome</keyword>
<evidence type="ECO:0000313" key="11">
    <source>
        <dbReference type="Proteomes" id="UP001592581"/>
    </source>
</evidence>
<dbReference type="PANTHER" id="PTHR43183:SF1">
    <property type="entry name" value="HYPOTHETICAL DIHYDROXY-ACID DEHYDRATASE (EUROFUNG)-RELATED"/>
    <property type="match status" value="1"/>
</dbReference>
<dbReference type="SUPFAM" id="SSF52016">
    <property type="entry name" value="LeuD/IlvD-like"/>
    <property type="match status" value="1"/>
</dbReference>
<evidence type="ECO:0000256" key="4">
    <source>
        <dbReference type="ARBA" id="ARBA00023004"/>
    </source>
</evidence>
<dbReference type="InterPro" id="IPR042096">
    <property type="entry name" value="Dihydro-acid_dehy_C"/>
</dbReference>
<dbReference type="InterPro" id="IPR056740">
    <property type="entry name" value="ILV_EDD_C"/>
</dbReference>
<feature type="domain" description="Dihydroxy-acid/6-phosphogluconate dehydratase C-terminal" evidence="9">
    <location>
        <begin position="363"/>
        <end position="556"/>
    </location>
</feature>
<dbReference type="Proteomes" id="UP001592581">
    <property type="component" value="Unassembled WGS sequence"/>
</dbReference>
<dbReference type="PANTHER" id="PTHR43183">
    <property type="entry name" value="HYPOTHETICAL DIHYDROXYACID DEHYDRATASE (EUROFUNG)-RELATED"/>
    <property type="match status" value="1"/>
</dbReference>
<dbReference type="Gene3D" id="3.50.30.80">
    <property type="entry name" value="IlvD/EDD C-terminal domain-like"/>
    <property type="match status" value="1"/>
</dbReference>
<protein>
    <submittedName>
        <fullName evidence="10">Dihydroxy-acid dehydratase</fullName>
    </submittedName>
</protein>
<evidence type="ECO:0000256" key="7">
    <source>
        <dbReference type="ARBA" id="ARBA00023304"/>
    </source>
</evidence>
<keyword evidence="2" id="KW-0001">2Fe-2S</keyword>
<gene>
    <name evidence="10" type="ORF">ABUW04_10845</name>
</gene>